<reference evidence="2" key="1">
    <citation type="journal article" date="2015" name="Proc. Natl. Acad. Sci. U.S.A.">
        <title>Genome sequencing of adzuki bean (Vigna angularis) provides insight into high starch and low fat accumulation and domestication.</title>
        <authorList>
            <person name="Yang K."/>
            <person name="Tian Z."/>
            <person name="Chen C."/>
            <person name="Luo L."/>
            <person name="Zhao B."/>
            <person name="Wang Z."/>
            <person name="Yu L."/>
            <person name="Li Y."/>
            <person name="Sun Y."/>
            <person name="Li W."/>
            <person name="Chen Y."/>
            <person name="Li Y."/>
            <person name="Zhang Y."/>
            <person name="Ai D."/>
            <person name="Zhao J."/>
            <person name="Shang C."/>
            <person name="Ma Y."/>
            <person name="Wu B."/>
            <person name="Wang M."/>
            <person name="Gao L."/>
            <person name="Sun D."/>
            <person name="Zhang P."/>
            <person name="Guo F."/>
            <person name="Wang W."/>
            <person name="Li Y."/>
            <person name="Wang J."/>
            <person name="Varshney R.K."/>
            <person name="Wang J."/>
            <person name="Ling H.Q."/>
            <person name="Wan P."/>
        </authorList>
    </citation>
    <scope>NUCLEOTIDE SEQUENCE</scope>
    <source>
        <strain evidence="2">cv. Jingnong 6</strain>
    </source>
</reference>
<gene>
    <name evidence="1" type="ORF">LR48_Vigan08g125200</name>
</gene>
<proteinExistence type="predicted"/>
<sequence>MTAAVTMDDDSLGERPGLSGKVTHRGSWCCSVSSSENNWKQAESLTGRGFWRPEDYFIQPLWYPFVHGVESFPSIRLVSALDEVLLCAGCVRHCWGFATILSSVVLVTTKKLVKRSRNGKGWSEYVILQNLRYGDDAKSLCELSRIARPCRRCSLSESFAVRADALCELMRCANDQRVLPSVCGFAWRILSLCDWWWFGATAHLIRKASGVHGESFRGVGLCLGSRIATWVRYARDPKSDTYSDLIRKASWVGALCE</sequence>
<evidence type="ECO:0000313" key="2">
    <source>
        <dbReference type="Proteomes" id="UP000053144"/>
    </source>
</evidence>
<dbReference type="Gramene" id="KOM50425">
    <property type="protein sequence ID" value="KOM50425"/>
    <property type="gene ID" value="LR48_Vigan08g125200"/>
</dbReference>
<dbReference type="EMBL" id="CM003378">
    <property type="protein sequence ID" value="KOM50425.1"/>
    <property type="molecule type" value="Genomic_DNA"/>
</dbReference>
<dbReference type="AlphaFoldDB" id="A0A0L9V5T9"/>
<name>A0A0L9V5T9_PHAAN</name>
<organism evidence="1 2">
    <name type="scientific">Phaseolus angularis</name>
    <name type="common">Azuki bean</name>
    <name type="synonym">Vigna angularis</name>
    <dbReference type="NCBI Taxonomy" id="3914"/>
    <lineage>
        <taxon>Eukaryota</taxon>
        <taxon>Viridiplantae</taxon>
        <taxon>Streptophyta</taxon>
        <taxon>Embryophyta</taxon>
        <taxon>Tracheophyta</taxon>
        <taxon>Spermatophyta</taxon>
        <taxon>Magnoliopsida</taxon>
        <taxon>eudicotyledons</taxon>
        <taxon>Gunneridae</taxon>
        <taxon>Pentapetalae</taxon>
        <taxon>rosids</taxon>
        <taxon>fabids</taxon>
        <taxon>Fabales</taxon>
        <taxon>Fabaceae</taxon>
        <taxon>Papilionoideae</taxon>
        <taxon>50 kb inversion clade</taxon>
        <taxon>NPAAA clade</taxon>
        <taxon>indigoferoid/millettioid clade</taxon>
        <taxon>Phaseoleae</taxon>
        <taxon>Vigna</taxon>
    </lineage>
</organism>
<protein>
    <submittedName>
        <fullName evidence="1">Uncharacterized protein</fullName>
    </submittedName>
</protein>
<accession>A0A0L9V5T9</accession>
<evidence type="ECO:0000313" key="1">
    <source>
        <dbReference type="EMBL" id="KOM50425.1"/>
    </source>
</evidence>
<dbReference type="Proteomes" id="UP000053144">
    <property type="component" value="Chromosome 8"/>
</dbReference>